<dbReference type="EMBL" id="JALBGC010000002">
    <property type="protein sequence ID" value="MCI1186966.1"/>
    <property type="molecule type" value="Genomic_DNA"/>
</dbReference>
<gene>
    <name evidence="1" type="ORF">MON38_06010</name>
</gene>
<organism evidence="1 2">
    <name type="scientific">Hymenobacter cyanobacteriorum</name>
    <dbReference type="NCBI Taxonomy" id="2926463"/>
    <lineage>
        <taxon>Bacteria</taxon>
        <taxon>Pseudomonadati</taxon>
        <taxon>Bacteroidota</taxon>
        <taxon>Cytophagia</taxon>
        <taxon>Cytophagales</taxon>
        <taxon>Hymenobacteraceae</taxon>
        <taxon>Hymenobacter</taxon>
    </lineage>
</organism>
<name>A0A9X2AE95_9BACT</name>
<accession>A0A9X2AE95</accession>
<proteinExistence type="predicted"/>
<dbReference type="AlphaFoldDB" id="A0A9X2AE95"/>
<comment type="caution">
    <text evidence="1">The sequence shown here is derived from an EMBL/GenBank/DDBJ whole genome shotgun (WGS) entry which is preliminary data.</text>
</comment>
<reference evidence="1" key="1">
    <citation type="submission" date="2022-03" db="EMBL/GenBank/DDBJ databases">
        <title>Bacterial whole genome sequence for Hymenobacter sp. DH14.</title>
        <authorList>
            <person name="Le V."/>
        </authorList>
    </citation>
    <scope>NUCLEOTIDE SEQUENCE</scope>
    <source>
        <strain evidence="1">DH14</strain>
    </source>
</reference>
<dbReference type="Proteomes" id="UP001139193">
    <property type="component" value="Unassembled WGS sequence"/>
</dbReference>
<protein>
    <submittedName>
        <fullName evidence="1">Uncharacterized protein</fullName>
    </submittedName>
</protein>
<dbReference type="RefSeq" id="WP_241935248.1">
    <property type="nucleotide sequence ID" value="NZ_JALBGC010000002.1"/>
</dbReference>
<evidence type="ECO:0000313" key="2">
    <source>
        <dbReference type="Proteomes" id="UP001139193"/>
    </source>
</evidence>
<keyword evidence="2" id="KW-1185">Reference proteome</keyword>
<evidence type="ECO:0000313" key="1">
    <source>
        <dbReference type="EMBL" id="MCI1186966.1"/>
    </source>
</evidence>
<sequence length="63" mass="6755">MSNILVDLNLQHLPDTSFTGSWRVETRALNRAPAADPLAQATQVHLQADGLRVDAPDAPLHGA</sequence>